<reference evidence="2" key="2">
    <citation type="submission" date="2022-10" db="EMBL/GenBank/DDBJ databases">
        <authorList>
            <consortium name="ENA_rothamsted_submissions"/>
            <consortium name="culmorum"/>
            <person name="King R."/>
        </authorList>
    </citation>
    <scope>NUCLEOTIDE SEQUENCE</scope>
</reference>
<dbReference type="AlphaFoldDB" id="A0A9P0J791"/>
<feature type="transmembrane region" description="Helical" evidence="1">
    <location>
        <begin position="12"/>
        <end position="30"/>
    </location>
</feature>
<organism evidence="2 3">
    <name type="scientific">Aphis gossypii</name>
    <name type="common">Cotton aphid</name>
    <dbReference type="NCBI Taxonomy" id="80765"/>
    <lineage>
        <taxon>Eukaryota</taxon>
        <taxon>Metazoa</taxon>
        <taxon>Ecdysozoa</taxon>
        <taxon>Arthropoda</taxon>
        <taxon>Hexapoda</taxon>
        <taxon>Insecta</taxon>
        <taxon>Pterygota</taxon>
        <taxon>Neoptera</taxon>
        <taxon>Paraneoptera</taxon>
        <taxon>Hemiptera</taxon>
        <taxon>Sternorrhyncha</taxon>
        <taxon>Aphidomorpha</taxon>
        <taxon>Aphidoidea</taxon>
        <taxon>Aphididae</taxon>
        <taxon>Aphidini</taxon>
        <taxon>Aphis</taxon>
        <taxon>Aphis</taxon>
    </lineage>
</organism>
<evidence type="ECO:0000313" key="3">
    <source>
        <dbReference type="Proteomes" id="UP001154329"/>
    </source>
</evidence>
<proteinExistence type="predicted"/>
<dbReference type="EMBL" id="OU899036">
    <property type="protein sequence ID" value="CAH1730867.1"/>
    <property type="molecule type" value="Genomic_DNA"/>
</dbReference>
<gene>
    <name evidence="2" type="ORF">APHIGO_LOCUS7685</name>
</gene>
<dbReference type="Proteomes" id="UP001154329">
    <property type="component" value="Chromosome 3"/>
</dbReference>
<sequence>MNNPEKNNVHSYWLTFKMICLTFCVVIFMAKTTTGMSQNFTTSISHNGSQKIVSTFPMNDLLPFAGTPNSIYHEAIKTCSKVTEFVINLYNEESESVKSPPLVAAAMNTKKNEGVKFKGTSISVNLTNPLKFTVCTDHVSMLQLISEELKRRLVLVLCRYILIKFKYPCNNRTI</sequence>
<keyword evidence="1" id="KW-0812">Transmembrane</keyword>
<evidence type="ECO:0000256" key="1">
    <source>
        <dbReference type="SAM" id="Phobius"/>
    </source>
</evidence>
<name>A0A9P0J791_APHGO</name>
<accession>A0A9P0J791</accession>
<evidence type="ECO:0000313" key="2">
    <source>
        <dbReference type="EMBL" id="CAH1730867.1"/>
    </source>
</evidence>
<protein>
    <submittedName>
        <fullName evidence="2">Uncharacterized protein</fullName>
    </submittedName>
</protein>
<keyword evidence="1" id="KW-0472">Membrane</keyword>
<keyword evidence="1" id="KW-1133">Transmembrane helix</keyword>
<reference evidence="2" key="1">
    <citation type="submission" date="2022-02" db="EMBL/GenBank/DDBJ databases">
        <authorList>
            <person name="King R."/>
        </authorList>
    </citation>
    <scope>NUCLEOTIDE SEQUENCE</scope>
</reference>
<keyword evidence="3" id="KW-1185">Reference proteome</keyword>